<dbReference type="Pfam" id="PF07019">
    <property type="entry name" value="EMC6"/>
    <property type="match status" value="1"/>
</dbReference>
<evidence type="ECO:0000256" key="5">
    <source>
        <dbReference type="ARBA" id="ARBA00022824"/>
    </source>
</evidence>
<comment type="subcellular location">
    <subcellularLocation>
        <location evidence="1">Endoplasmic reticulum membrane</location>
        <topology evidence="1">Multi-pass membrane protein</topology>
    </subcellularLocation>
</comment>
<keyword evidence="10" id="KW-1185">Reference proteome</keyword>
<evidence type="ECO:0000256" key="6">
    <source>
        <dbReference type="ARBA" id="ARBA00022989"/>
    </source>
</evidence>
<sequence length="146" mass="15505">MNPTAPPPTASHLAPESPPLHPPSVYHNTRILSSLGTLAACFSGLISGILGLTNLTGFSLYLITSLITALTLASIKCAFDIERYVPEAHSFGTSSASTRSAKNGGEGKAMLRSWKGWIALSGIGQENLLGFLLFWIGSYALIHVYD</sequence>
<evidence type="ECO:0000256" key="7">
    <source>
        <dbReference type="ARBA" id="ARBA00023136"/>
    </source>
</evidence>
<evidence type="ECO:0000256" key="1">
    <source>
        <dbReference type="ARBA" id="ARBA00004477"/>
    </source>
</evidence>
<evidence type="ECO:0000256" key="3">
    <source>
        <dbReference type="ARBA" id="ARBA00020827"/>
    </source>
</evidence>
<dbReference type="Proteomes" id="UP001388673">
    <property type="component" value="Unassembled WGS sequence"/>
</dbReference>
<evidence type="ECO:0000256" key="4">
    <source>
        <dbReference type="ARBA" id="ARBA00022692"/>
    </source>
</evidence>
<dbReference type="GeneID" id="92182145"/>
<reference evidence="9 10" key="1">
    <citation type="journal article" date="2024" name="bioRxiv">
        <title>Comparative genomics of Cryptococcus and Kwoniella reveals pathogenesis evolution and contrasting karyotype dynamics via intercentromeric recombination or chromosome fusion.</title>
        <authorList>
            <person name="Coelho M.A."/>
            <person name="David-Palma M."/>
            <person name="Shea T."/>
            <person name="Bowers K."/>
            <person name="McGinley-Smith S."/>
            <person name="Mohammad A.W."/>
            <person name="Gnirke A."/>
            <person name="Yurkov A.M."/>
            <person name="Nowrousian M."/>
            <person name="Sun S."/>
            <person name="Cuomo C.A."/>
            <person name="Heitman J."/>
        </authorList>
    </citation>
    <scope>NUCLEOTIDE SEQUENCE [LARGE SCALE GENOMIC DNA]</scope>
    <source>
        <strain evidence="9 10">CBS 13917</strain>
    </source>
</reference>
<dbReference type="GO" id="GO:0034975">
    <property type="term" value="P:protein folding in endoplasmic reticulum"/>
    <property type="evidence" value="ECO:0007669"/>
    <property type="project" value="TreeGrafter"/>
</dbReference>
<keyword evidence="7 8" id="KW-0472">Membrane</keyword>
<gene>
    <name evidence="9" type="ORF">IAR55_004887</name>
</gene>
<dbReference type="AlphaFoldDB" id="A0AAW0YI94"/>
<feature type="transmembrane region" description="Helical" evidence="8">
    <location>
        <begin position="58"/>
        <end position="79"/>
    </location>
</feature>
<accession>A0AAW0YI94</accession>
<dbReference type="KEGG" id="kne:92182145"/>
<keyword evidence="6 8" id="KW-1133">Transmembrane helix</keyword>
<evidence type="ECO:0000313" key="9">
    <source>
        <dbReference type="EMBL" id="KAK8849552.1"/>
    </source>
</evidence>
<keyword evidence="5" id="KW-0256">Endoplasmic reticulum</keyword>
<protein>
    <recommendedName>
        <fullName evidence="3">ER membrane protein complex subunit 6</fullName>
    </recommendedName>
</protein>
<keyword evidence="4 8" id="KW-0812">Transmembrane</keyword>
<dbReference type="GO" id="GO:0000045">
    <property type="term" value="P:autophagosome assembly"/>
    <property type="evidence" value="ECO:0007669"/>
    <property type="project" value="TreeGrafter"/>
</dbReference>
<dbReference type="InterPro" id="IPR029008">
    <property type="entry name" value="EMC6-like"/>
</dbReference>
<evidence type="ECO:0000313" key="10">
    <source>
        <dbReference type="Proteomes" id="UP001388673"/>
    </source>
</evidence>
<dbReference type="InterPro" id="IPR008504">
    <property type="entry name" value="Emc6"/>
</dbReference>
<feature type="transmembrane region" description="Helical" evidence="8">
    <location>
        <begin position="117"/>
        <end position="142"/>
    </location>
</feature>
<proteinExistence type="inferred from homology"/>
<feature type="transmembrane region" description="Helical" evidence="8">
    <location>
        <begin position="31"/>
        <end position="52"/>
    </location>
</feature>
<dbReference type="RefSeq" id="XP_066801440.1">
    <property type="nucleotide sequence ID" value="XM_066947981.1"/>
</dbReference>
<dbReference type="PANTHER" id="PTHR20994">
    <property type="entry name" value="ER MEMBRANE PROTEIN COMPLEX SUBUNIT 6"/>
    <property type="match status" value="1"/>
</dbReference>
<comment type="similarity">
    <text evidence="2">Belongs to the EMC6 family.</text>
</comment>
<dbReference type="EMBL" id="JBCAWK010000009">
    <property type="protein sequence ID" value="KAK8849552.1"/>
    <property type="molecule type" value="Genomic_DNA"/>
</dbReference>
<dbReference type="PANTHER" id="PTHR20994:SF0">
    <property type="entry name" value="ER MEMBRANE PROTEIN COMPLEX SUBUNIT 6"/>
    <property type="match status" value="1"/>
</dbReference>
<organism evidence="9 10">
    <name type="scientific">Kwoniella newhampshirensis</name>
    <dbReference type="NCBI Taxonomy" id="1651941"/>
    <lineage>
        <taxon>Eukaryota</taxon>
        <taxon>Fungi</taxon>
        <taxon>Dikarya</taxon>
        <taxon>Basidiomycota</taxon>
        <taxon>Agaricomycotina</taxon>
        <taxon>Tremellomycetes</taxon>
        <taxon>Tremellales</taxon>
        <taxon>Cryptococcaceae</taxon>
        <taxon>Kwoniella</taxon>
    </lineage>
</organism>
<evidence type="ECO:0000256" key="8">
    <source>
        <dbReference type="SAM" id="Phobius"/>
    </source>
</evidence>
<evidence type="ECO:0000256" key="2">
    <source>
        <dbReference type="ARBA" id="ARBA00009436"/>
    </source>
</evidence>
<comment type="caution">
    <text evidence="9">The sequence shown here is derived from an EMBL/GenBank/DDBJ whole genome shotgun (WGS) entry which is preliminary data.</text>
</comment>
<dbReference type="GO" id="GO:0072546">
    <property type="term" value="C:EMC complex"/>
    <property type="evidence" value="ECO:0007669"/>
    <property type="project" value="InterPro"/>
</dbReference>
<name>A0AAW0YI94_9TREE</name>